<evidence type="ECO:0000256" key="3">
    <source>
        <dbReference type="ARBA" id="ARBA00022741"/>
    </source>
</evidence>
<dbReference type="GO" id="GO:0005524">
    <property type="term" value="F:ATP binding"/>
    <property type="evidence" value="ECO:0007669"/>
    <property type="project" value="UniProtKB-KW"/>
</dbReference>
<evidence type="ECO:0000256" key="2">
    <source>
        <dbReference type="ARBA" id="ARBA00022448"/>
    </source>
</evidence>
<evidence type="ECO:0000259" key="5">
    <source>
        <dbReference type="PROSITE" id="PS50893"/>
    </source>
</evidence>
<reference evidence="7" key="1">
    <citation type="submission" date="2016-10" db="EMBL/GenBank/DDBJ databases">
        <authorList>
            <person name="Varghese N."/>
            <person name="Submissions S."/>
        </authorList>
    </citation>
    <scope>NUCLEOTIDE SEQUENCE [LARGE SCALE GENOMIC DNA]</scope>
    <source>
        <strain evidence="7">DSM 17875</strain>
    </source>
</reference>
<dbReference type="SMART" id="SM00382">
    <property type="entry name" value="AAA"/>
    <property type="match status" value="1"/>
</dbReference>
<dbReference type="Pfam" id="PF00005">
    <property type="entry name" value="ABC_tran"/>
    <property type="match status" value="1"/>
</dbReference>
<dbReference type="PANTHER" id="PTHR42734:SF5">
    <property type="entry name" value="IRON TRANSPORT SYSTEM ATP-BINDING PROTEIN HI_0361-RELATED"/>
    <property type="match status" value="1"/>
</dbReference>
<dbReference type="Proteomes" id="UP000243232">
    <property type="component" value="Chromosome I"/>
</dbReference>
<evidence type="ECO:0000313" key="7">
    <source>
        <dbReference type="Proteomes" id="UP000243232"/>
    </source>
</evidence>
<dbReference type="InterPro" id="IPR050153">
    <property type="entry name" value="Metal_Ion_Import_ABC"/>
</dbReference>
<dbReference type="SUPFAM" id="SSF52540">
    <property type="entry name" value="P-loop containing nucleoside triphosphate hydrolases"/>
    <property type="match status" value="1"/>
</dbReference>
<evidence type="ECO:0000256" key="1">
    <source>
        <dbReference type="ARBA" id="ARBA00005417"/>
    </source>
</evidence>
<gene>
    <name evidence="6" type="ORF">SAMN05216296_1725</name>
</gene>
<proteinExistence type="inferred from homology"/>
<sequence length="257" mass="28828">MIDIHNITAYQQQTKVFDGFSLHIGAHERMAILGPNGAGKSTLLKLIDRELYPVQQDDSWLKLFGDERVNIWELRSKIGFVSQDLQEDYTPYTSALDVVLSGFFGAIGSHGHLQPTPEQIALAREQMATLGLAGIDTSMFQRLSTGQKRRLLLARALVHRPQALFLDEPANGLDMGAGLALLTLLRRYCSTDHAMIITTHHIDEIIPEIERVVLLDRGRIVADGPKADILTSANLSKLYQTQLRVTEQDGWYRCWHA</sequence>
<name>A0A1H2FQN5_9PSED</name>
<dbReference type="PROSITE" id="PS50893">
    <property type="entry name" value="ABC_TRANSPORTER_2"/>
    <property type="match status" value="1"/>
</dbReference>
<dbReference type="InterPro" id="IPR003593">
    <property type="entry name" value="AAA+_ATPase"/>
</dbReference>
<keyword evidence="2" id="KW-0813">Transport</keyword>
<evidence type="ECO:0000256" key="4">
    <source>
        <dbReference type="ARBA" id="ARBA00022840"/>
    </source>
</evidence>
<keyword evidence="3" id="KW-0547">Nucleotide-binding</keyword>
<dbReference type="Gene3D" id="3.40.50.300">
    <property type="entry name" value="P-loop containing nucleotide triphosphate hydrolases"/>
    <property type="match status" value="1"/>
</dbReference>
<dbReference type="AlphaFoldDB" id="A0A1H2FQN5"/>
<dbReference type="RefSeq" id="WP_090194191.1">
    <property type="nucleotide sequence ID" value="NZ_LT629785.1"/>
</dbReference>
<protein>
    <submittedName>
        <fullName evidence="6">Iron complex transport system ATP-binding protein</fullName>
    </submittedName>
</protein>
<dbReference type="GO" id="GO:0016887">
    <property type="term" value="F:ATP hydrolysis activity"/>
    <property type="evidence" value="ECO:0007669"/>
    <property type="project" value="InterPro"/>
</dbReference>
<dbReference type="OrthoDB" id="9781337at2"/>
<dbReference type="InterPro" id="IPR027417">
    <property type="entry name" value="P-loop_NTPase"/>
</dbReference>
<comment type="similarity">
    <text evidence="1">Belongs to the ABC transporter superfamily.</text>
</comment>
<evidence type="ECO:0000313" key="6">
    <source>
        <dbReference type="EMBL" id="SDU09268.1"/>
    </source>
</evidence>
<accession>A0A1H2FQN5</accession>
<dbReference type="InterPro" id="IPR003439">
    <property type="entry name" value="ABC_transporter-like_ATP-bd"/>
</dbReference>
<keyword evidence="4 6" id="KW-0067">ATP-binding</keyword>
<keyword evidence="7" id="KW-1185">Reference proteome</keyword>
<dbReference type="EMBL" id="LT629785">
    <property type="protein sequence ID" value="SDU09268.1"/>
    <property type="molecule type" value="Genomic_DNA"/>
</dbReference>
<dbReference type="PANTHER" id="PTHR42734">
    <property type="entry name" value="METAL TRANSPORT SYSTEM ATP-BINDING PROTEIN TM_0124-RELATED"/>
    <property type="match status" value="1"/>
</dbReference>
<organism evidence="6 7">
    <name type="scientific">Pseudomonas pohangensis</name>
    <dbReference type="NCBI Taxonomy" id="364197"/>
    <lineage>
        <taxon>Bacteria</taxon>
        <taxon>Pseudomonadati</taxon>
        <taxon>Pseudomonadota</taxon>
        <taxon>Gammaproteobacteria</taxon>
        <taxon>Pseudomonadales</taxon>
        <taxon>Pseudomonadaceae</taxon>
        <taxon>Pseudomonas</taxon>
    </lineage>
</organism>
<dbReference type="STRING" id="364197.SAMN05216296_1725"/>
<feature type="domain" description="ABC transporter" evidence="5">
    <location>
        <begin position="2"/>
        <end position="242"/>
    </location>
</feature>